<proteinExistence type="inferred from homology"/>
<dbReference type="GO" id="GO:0160140">
    <property type="term" value="F:23S rRNA pseudouridine(1911/1915/1917) synthase activity"/>
    <property type="evidence" value="ECO:0007669"/>
    <property type="project" value="UniProtKB-EC"/>
</dbReference>
<evidence type="ECO:0000256" key="4">
    <source>
        <dbReference type="PIRSR" id="PIRSR606225-1"/>
    </source>
</evidence>
<dbReference type="CDD" id="cd02869">
    <property type="entry name" value="PseudoU_synth_RluA_like"/>
    <property type="match status" value="1"/>
</dbReference>
<evidence type="ECO:0000256" key="1">
    <source>
        <dbReference type="ARBA" id="ARBA00010876"/>
    </source>
</evidence>
<dbReference type="Gene3D" id="3.10.290.10">
    <property type="entry name" value="RNA-binding S4 domain"/>
    <property type="match status" value="1"/>
</dbReference>
<dbReference type="InterPro" id="IPR006145">
    <property type="entry name" value="PsdUridine_synth_RsuA/RluA"/>
</dbReference>
<dbReference type="SMART" id="SM00363">
    <property type="entry name" value="S4"/>
    <property type="match status" value="1"/>
</dbReference>
<reference evidence="9 10" key="1">
    <citation type="submission" date="2017-11" db="EMBL/GenBank/DDBJ databases">
        <title>Draft genome sequence of Mitsuaria sp. HWN-4.</title>
        <authorList>
            <person name="Gundlapally S.R."/>
        </authorList>
    </citation>
    <scope>NUCLEOTIDE SEQUENCE [LARGE SCALE GENOMIC DNA]</scope>
    <source>
        <strain evidence="9 10">HWN-4</strain>
    </source>
</reference>
<dbReference type="Proteomes" id="UP000231501">
    <property type="component" value="Unassembled WGS sequence"/>
</dbReference>
<comment type="similarity">
    <text evidence="1 6">Belongs to the pseudouridine synthase RluA family.</text>
</comment>
<evidence type="ECO:0000259" key="8">
    <source>
        <dbReference type="SMART" id="SM00363"/>
    </source>
</evidence>
<dbReference type="SUPFAM" id="SSF55120">
    <property type="entry name" value="Pseudouridine synthase"/>
    <property type="match status" value="1"/>
</dbReference>
<dbReference type="GO" id="GO:0000455">
    <property type="term" value="P:enzyme-directed rRNA pseudouridine synthesis"/>
    <property type="evidence" value="ECO:0007669"/>
    <property type="project" value="TreeGrafter"/>
</dbReference>
<comment type="function">
    <text evidence="6">Responsible for synthesis of pseudouridine from uracil.</text>
</comment>
<dbReference type="InterPro" id="IPR002942">
    <property type="entry name" value="S4_RNA-bd"/>
</dbReference>
<accession>A0A2G9C2T6</accession>
<dbReference type="CDD" id="cd00165">
    <property type="entry name" value="S4"/>
    <property type="match status" value="1"/>
</dbReference>
<evidence type="ECO:0000256" key="5">
    <source>
        <dbReference type="PROSITE-ProRule" id="PRU00182"/>
    </source>
</evidence>
<evidence type="ECO:0000256" key="2">
    <source>
        <dbReference type="ARBA" id="ARBA00023235"/>
    </source>
</evidence>
<dbReference type="PROSITE" id="PS01129">
    <property type="entry name" value="PSI_RLU"/>
    <property type="match status" value="1"/>
</dbReference>
<organism evidence="9 10">
    <name type="scientific">Roseateles chitinivorans</name>
    <dbReference type="NCBI Taxonomy" id="2917965"/>
    <lineage>
        <taxon>Bacteria</taxon>
        <taxon>Pseudomonadati</taxon>
        <taxon>Pseudomonadota</taxon>
        <taxon>Betaproteobacteria</taxon>
        <taxon>Burkholderiales</taxon>
        <taxon>Sphaerotilaceae</taxon>
        <taxon>Roseateles</taxon>
    </lineage>
</organism>
<dbReference type="InterPro" id="IPR036986">
    <property type="entry name" value="S4_RNA-bd_sf"/>
</dbReference>
<sequence>MVQVGHGPAPEGRLYPGEASGGEGIDDVQEVGIDAPERREAEAGRDELALRLDKWLVRLAPEFSRSHLQGLIERGCVTLDGQLVTQASRKPKLGQRLAVELVPTEEALAFRAEPLDLDIVFEDEHLLAVNKPAGLVVHPAAGNWSGTLMNGLLAHHLKAATLPRAGIVHRLDKDTSGLMVVGKTLPAVTALVRMIAAREVHREYLALVHGRTPDEWIVEAPIGRDPQSRTRMAVVGGGKPARTDFFKLAEGEWQDARGLGRTVSALHCVLHSGRTHQIRVHASHRGHPLVSDALYGGAEALGVPRQALHAARLGFEHPITGAPMRFETPLPEELASGWRVAGLPDPVF</sequence>
<evidence type="ECO:0000313" key="10">
    <source>
        <dbReference type="Proteomes" id="UP000231501"/>
    </source>
</evidence>
<evidence type="ECO:0000256" key="6">
    <source>
        <dbReference type="RuleBase" id="RU362028"/>
    </source>
</evidence>
<name>A0A2G9C2T6_9BURK</name>
<dbReference type="SUPFAM" id="SSF55174">
    <property type="entry name" value="Alpha-L RNA-binding motif"/>
    <property type="match status" value="1"/>
</dbReference>
<dbReference type="PANTHER" id="PTHR21600">
    <property type="entry name" value="MITOCHONDRIAL RNA PSEUDOURIDINE SYNTHASE"/>
    <property type="match status" value="1"/>
</dbReference>
<feature type="region of interest" description="Disordered" evidence="7">
    <location>
        <begin position="1"/>
        <end position="26"/>
    </location>
</feature>
<dbReference type="InterPro" id="IPR006225">
    <property type="entry name" value="PsdUridine_synth_RluC/D"/>
</dbReference>
<evidence type="ECO:0000256" key="7">
    <source>
        <dbReference type="SAM" id="MobiDB-lite"/>
    </source>
</evidence>
<evidence type="ECO:0000313" key="9">
    <source>
        <dbReference type="EMBL" id="PIM50685.1"/>
    </source>
</evidence>
<dbReference type="InterPro" id="IPR050188">
    <property type="entry name" value="RluA_PseudoU_synthase"/>
</dbReference>
<dbReference type="InterPro" id="IPR006224">
    <property type="entry name" value="PsdUridine_synth_RluA-like_CS"/>
</dbReference>
<gene>
    <name evidence="9" type="ORF">CS062_23740</name>
</gene>
<keyword evidence="10" id="KW-1185">Reference proteome</keyword>
<comment type="catalytic activity">
    <reaction evidence="3">
        <text>uridine(1911/1915/1917) in 23S rRNA = pseudouridine(1911/1915/1917) in 23S rRNA</text>
        <dbReference type="Rhea" id="RHEA:42524"/>
        <dbReference type="Rhea" id="RHEA-COMP:10097"/>
        <dbReference type="Rhea" id="RHEA-COMP:10098"/>
        <dbReference type="ChEBI" id="CHEBI:65314"/>
        <dbReference type="ChEBI" id="CHEBI:65315"/>
        <dbReference type="EC" id="5.4.99.23"/>
    </reaction>
</comment>
<dbReference type="NCBIfam" id="TIGR00005">
    <property type="entry name" value="rluA_subfam"/>
    <property type="match status" value="1"/>
</dbReference>
<dbReference type="EMBL" id="PEOG01000108">
    <property type="protein sequence ID" value="PIM50685.1"/>
    <property type="molecule type" value="Genomic_DNA"/>
</dbReference>
<dbReference type="OrthoDB" id="9785808at2"/>
<dbReference type="EC" id="5.4.99.-" evidence="6"/>
<keyword evidence="5" id="KW-0694">RNA-binding</keyword>
<evidence type="ECO:0000256" key="3">
    <source>
        <dbReference type="ARBA" id="ARBA00036882"/>
    </source>
</evidence>
<dbReference type="AlphaFoldDB" id="A0A2G9C2T6"/>
<feature type="active site" evidence="4">
    <location>
        <position position="172"/>
    </location>
</feature>
<protein>
    <recommendedName>
        <fullName evidence="6">Pseudouridine synthase</fullName>
        <ecNumber evidence="6">5.4.99.-</ecNumber>
    </recommendedName>
</protein>
<dbReference type="Pfam" id="PF01479">
    <property type="entry name" value="S4"/>
    <property type="match status" value="1"/>
</dbReference>
<dbReference type="GO" id="GO:0003723">
    <property type="term" value="F:RNA binding"/>
    <property type="evidence" value="ECO:0007669"/>
    <property type="project" value="UniProtKB-KW"/>
</dbReference>
<keyword evidence="2 6" id="KW-0413">Isomerase</keyword>
<dbReference type="InterPro" id="IPR020103">
    <property type="entry name" value="PsdUridine_synth_cat_dom_sf"/>
</dbReference>
<comment type="catalytic activity">
    <reaction evidence="6">
        <text>a uridine in RNA = a pseudouridine in RNA</text>
        <dbReference type="Rhea" id="RHEA:48348"/>
        <dbReference type="Rhea" id="RHEA-COMP:12068"/>
        <dbReference type="Rhea" id="RHEA-COMP:12069"/>
        <dbReference type="ChEBI" id="CHEBI:65314"/>
        <dbReference type="ChEBI" id="CHEBI:65315"/>
    </reaction>
</comment>
<dbReference type="Gene3D" id="3.30.2350.10">
    <property type="entry name" value="Pseudouridine synthase"/>
    <property type="match status" value="1"/>
</dbReference>
<dbReference type="PANTHER" id="PTHR21600:SF44">
    <property type="entry name" value="RIBOSOMAL LARGE SUBUNIT PSEUDOURIDINE SYNTHASE D"/>
    <property type="match status" value="1"/>
</dbReference>
<dbReference type="RefSeq" id="WP_099864245.1">
    <property type="nucleotide sequence ID" value="NZ_PEOG01000108.1"/>
</dbReference>
<dbReference type="PROSITE" id="PS50889">
    <property type="entry name" value="S4"/>
    <property type="match status" value="1"/>
</dbReference>
<comment type="caution">
    <text evidence="9">The sequence shown here is derived from an EMBL/GenBank/DDBJ whole genome shotgun (WGS) entry which is preliminary data.</text>
</comment>
<dbReference type="Pfam" id="PF00849">
    <property type="entry name" value="PseudoU_synth_2"/>
    <property type="match status" value="1"/>
</dbReference>
<feature type="domain" description="RNA-binding S4" evidence="8">
    <location>
        <begin position="50"/>
        <end position="112"/>
    </location>
</feature>